<reference evidence="7" key="1">
    <citation type="submission" date="2020-05" db="EMBL/GenBank/DDBJ databases">
        <authorList>
            <person name="Chiriac C."/>
            <person name="Salcher M."/>
            <person name="Ghai R."/>
            <person name="Kavagutti S V."/>
        </authorList>
    </citation>
    <scope>NUCLEOTIDE SEQUENCE</scope>
</reference>
<name>A0A6J6GPA6_9ZZZZ</name>
<proteinExistence type="predicted"/>
<dbReference type="PANTHER" id="PTHR38011:SF7">
    <property type="entry name" value="2,5-DIAMINO-6-RIBOSYLAMINO-4(3H)-PYRIMIDINONE 5'-PHOSPHATE REDUCTASE"/>
    <property type="match status" value="1"/>
</dbReference>
<evidence type="ECO:0000256" key="2">
    <source>
        <dbReference type="ARBA" id="ARBA00022857"/>
    </source>
</evidence>
<feature type="region of interest" description="Disordered" evidence="4">
    <location>
        <begin position="1"/>
        <end position="28"/>
    </location>
</feature>
<feature type="compositionally biased region" description="Low complexity" evidence="4">
    <location>
        <begin position="10"/>
        <end position="26"/>
    </location>
</feature>
<evidence type="ECO:0000259" key="5">
    <source>
        <dbReference type="Pfam" id="PF01872"/>
    </source>
</evidence>
<dbReference type="Gene3D" id="3.40.430.10">
    <property type="entry name" value="Dihydrofolate Reductase, subunit A"/>
    <property type="match status" value="1"/>
</dbReference>
<evidence type="ECO:0000313" key="7">
    <source>
        <dbReference type="EMBL" id="CAB4600665.1"/>
    </source>
</evidence>
<dbReference type="Pfam" id="PF01872">
    <property type="entry name" value="RibD_C"/>
    <property type="match status" value="1"/>
</dbReference>
<dbReference type="GO" id="GO:0009231">
    <property type="term" value="P:riboflavin biosynthetic process"/>
    <property type="evidence" value="ECO:0007669"/>
    <property type="project" value="InterPro"/>
</dbReference>
<feature type="domain" description="Bacterial bifunctional deaminase-reductase C-terminal" evidence="5">
    <location>
        <begin position="9"/>
        <end position="129"/>
    </location>
</feature>
<dbReference type="AlphaFoldDB" id="A0A6J6GPA6"/>
<dbReference type="InterPro" id="IPR002734">
    <property type="entry name" value="RibDG_C"/>
</dbReference>
<protein>
    <submittedName>
        <fullName evidence="7">Unannotated protein</fullName>
    </submittedName>
</protein>
<evidence type="ECO:0000256" key="3">
    <source>
        <dbReference type="ARBA" id="ARBA00023002"/>
    </source>
</evidence>
<dbReference type="PANTHER" id="PTHR38011">
    <property type="entry name" value="DIHYDROFOLATE REDUCTASE FAMILY PROTEIN (AFU_ORTHOLOGUE AFUA_8G06820)"/>
    <property type="match status" value="1"/>
</dbReference>
<dbReference type="InterPro" id="IPR024072">
    <property type="entry name" value="DHFR-like_dom_sf"/>
</dbReference>
<dbReference type="InterPro" id="IPR050765">
    <property type="entry name" value="Riboflavin_Biosynth_HTPR"/>
</dbReference>
<dbReference type="SUPFAM" id="SSF53597">
    <property type="entry name" value="Dihydrofolate reductase-like"/>
    <property type="match status" value="1"/>
</dbReference>
<evidence type="ECO:0000256" key="1">
    <source>
        <dbReference type="ARBA" id="ARBA00005104"/>
    </source>
</evidence>
<sequence>MSAKANLVMGSDGSTSLGGSSRSLSSPADRARFHELRAQASAILIGGNTARTEPYANTPVPLVVITRVGNLPENLLANPLLHIWEMDPVSAIHRATQEFGENILVEGGINLLKELLVANLISELFLTISEKSGGDHIYDLSALTRDFIVESSEKIEGETFLKLVRNQPIEISETPETARIIPRY</sequence>
<organism evidence="7">
    <name type="scientific">freshwater metagenome</name>
    <dbReference type="NCBI Taxonomy" id="449393"/>
    <lineage>
        <taxon>unclassified sequences</taxon>
        <taxon>metagenomes</taxon>
        <taxon>ecological metagenomes</taxon>
    </lineage>
</organism>
<accession>A0A6J6GPA6</accession>
<evidence type="ECO:0000256" key="4">
    <source>
        <dbReference type="SAM" id="MobiDB-lite"/>
    </source>
</evidence>
<dbReference type="EMBL" id="CAEZUQ010000007">
    <property type="protein sequence ID" value="CAB4600665.1"/>
    <property type="molecule type" value="Genomic_DNA"/>
</dbReference>
<keyword evidence="3" id="KW-0560">Oxidoreductase</keyword>
<dbReference type="EMBL" id="CAEZSJ010000054">
    <property type="protein sequence ID" value="CAB4537680.1"/>
    <property type="molecule type" value="Genomic_DNA"/>
</dbReference>
<dbReference type="GO" id="GO:0008703">
    <property type="term" value="F:5-amino-6-(5-phosphoribosylamino)uracil reductase activity"/>
    <property type="evidence" value="ECO:0007669"/>
    <property type="project" value="InterPro"/>
</dbReference>
<evidence type="ECO:0000313" key="6">
    <source>
        <dbReference type="EMBL" id="CAB4537680.1"/>
    </source>
</evidence>
<keyword evidence="2" id="KW-0521">NADP</keyword>
<gene>
    <name evidence="6" type="ORF">UFOPK1425_00401</name>
    <name evidence="7" type="ORF">UFOPK1842_00126</name>
</gene>
<comment type="pathway">
    <text evidence="1">Cofactor biosynthesis; riboflavin biosynthesis.</text>
</comment>